<sequence>MADGTAPTPVELPRTTVTLPRHLAHPETKEISKDVLRAVEPALADVPLEYIHGILHEAGPSMLQVLSSVTAAPAKDSLPKELSIVVKDISAEMPTHMMAVYSRLPTQLTRRRVTLYPVHNVMLASHCANLPSLPDSHPIIPETPGSSITVPVVPLCIPSPQTYPHLSAYLYIKRADILLSQLLPCPPPPAVATPPDDSESAQKDAIMTFAGKLAATYTPHALLQYAMRVNGLWRNACALGIFDDGLWATMDLAWEIVLCALAIATGNPQAVEATPASSS</sequence>
<reference evidence="1" key="2">
    <citation type="journal article" date="2022" name="New Phytol.">
        <title>Evolutionary transition to the ectomycorrhizal habit in the genomes of a hyperdiverse lineage of mushroom-forming fungi.</title>
        <authorList>
            <person name="Looney B."/>
            <person name="Miyauchi S."/>
            <person name="Morin E."/>
            <person name="Drula E."/>
            <person name="Courty P.E."/>
            <person name="Kohler A."/>
            <person name="Kuo A."/>
            <person name="LaButti K."/>
            <person name="Pangilinan J."/>
            <person name="Lipzen A."/>
            <person name="Riley R."/>
            <person name="Andreopoulos W."/>
            <person name="He G."/>
            <person name="Johnson J."/>
            <person name="Nolan M."/>
            <person name="Tritt A."/>
            <person name="Barry K.W."/>
            <person name="Grigoriev I.V."/>
            <person name="Nagy L.G."/>
            <person name="Hibbett D."/>
            <person name="Henrissat B."/>
            <person name="Matheny P.B."/>
            <person name="Labbe J."/>
            <person name="Martin F.M."/>
        </authorList>
    </citation>
    <scope>NUCLEOTIDE SEQUENCE</scope>
    <source>
        <strain evidence="1">HHB10654</strain>
    </source>
</reference>
<protein>
    <submittedName>
        <fullName evidence="1">Uncharacterized protein</fullName>
    </submittedName>
</protein>
<name>A0ACB8SUD6_9AGAM</name>
<gene>
    <name evidence="1" type="ORF">BV25DRAFT_1808084</name>
</gene>
<reference evidence="1" key="1">
    <citation type="submission" date="2021-03" db="EMBL/GenBank/DDBJ databases">
        <authorList>
            <consortium name="DOE Joint Genome Institute"/>
            <person name="Ahrendt S."/>
            <person name="Looney B.P."/>
            <person name="Miyauchi S."/>
            <person name="Morin E."/>
            <person name="Drula E."/>
            <person name="Courty P.E."/>
            <person name="Chicoki N."/>
            <person name="Fauchery L."/>
            <person name="Kohler A."/>
            <person name="Kuo A."/>
            <person name="Labutti K."/>
            <person name="Pangilinan J."/>
            <person name="Lipzen A."/>
            <person name="Riley R."/>
            <person name="Andreopoulos W."/>
            <person name="He G."/>
            <person name="Johnson J."/>
            <person name="Barry K.W."/>
            <person name="Grigoriev I.V."/>
            <person name="Nagy L."/>
            <person name="Hibbett D."/>
            <person name="Henrissat B."/>
            <person name="Matheny P.B."/>
            <person name="Labbe J."/>
            <person name="Martin F."/>
        </authorList>
    </citation>
    <scope>NUCLEOTIDE SEQUENCE</scope>
    <source>
        <strain evidence="1">HHB10654</strain>
    </source>
</reference>
<keyword evidence="2" id="KW-1185">Reference proteome</keyword>
<evidence type="ECO:0000313" key="2">
    <source>
        <dbReference type="Proteomes" id="UP000814140"/>
    </source>
</evidence>
<dbReference type="EMBL" id="MU277222">
    <property type="protein sequence ID" value="KAI0059984.1"/>
    <property type="molecule type" value="Genomic_DNA"/>
</dbReference>
<evidence type="ECO:0000313" key="1">
    <source>
        <dbReference type="EMBL" id="KAI0059984.1"/>
    </source>
</evidence>
<organism evidence="1 2">
    <name type="scientific">Artomyces pyxidatus</name>
    <dbReference type="NCBI Taxonomy" id="48021"/>
    <lineage>
        <taxon>Eukaryota</taxon>
        <taxon>Fungi</taxon>
        <taxon>Dikarya</taxon>
        <taxon>Basidiomycota</taxon>
        <taxon>Agaricomycotina</taxon>
        <taxon>Agaricomycetes</taxon>
        <taxon>Russulales</taxon>
        <taxon>Auriscalpiaceae</taxon>
        <taxon>Artomyces</taxon>
    </lineage>
</organism>
<proteinExistence type="predicted"/>
<accession>A0ACB8SUD6</accession>
<comment type="caution">
    <text evidence="1">The sequence shown here is derived from an EMBL/GenBank/DDBJ whole genome shotgun (WGS) entry which is preliminary data.</text>
</comment>
<dbReference type="Proteomes" id="UP000814140">
    <property type="component" value="Unassembled WGS sequence"/>
</dbReference>